<evidence type="ECO:0000313" key="1">
    <source>
        <dbReference type="EMBL" id="KAH6927250.1"/>
    </source>
</evidence>
<dbReference type="Proteomes" id="UP000821845">
    <property type="component" value="Chromosome 6"/>
</dbReference>
<name>A0ACB7RXK5_HYAAI</name>
<proteinExistence type="predicted"/>
<dbReference type="EMBL" id="CM023486">
    <property type="protein sequence ID" value="KAH6927250.1"/>
    <property type="molecule type" value="Genomic_DNA"/>
</dbReference>
<keyword evidence="2" id="KW-1185">Reference proteome</keyword>
<sequence length="72" mass="8322">MSQTFPHSTPPPMLEPRLRKCDVSRSADRRTLCDCGDAGHLYWECQYRWVGLRGFPVNAPCPQNGERPYKIE</sequence>
<protein>
    <submittedName>
        <fullName evidence="1">Uncharacterized protein</fullName>
    </submittedName>
</protein>
<evidence type="ECO:0000313" key="2">
    <source>
        <dbReference type="Proteomes" id="UP000821845"/>
    </source>
</evidence>
<reference evidence="1" key="1">
    <citation type="submission" date="2020-05" db="EMBL/GenBank/DDBJ databases">
        <title>Large-scale comparative analyses of tick genomes elucidate their genetic diversity and vector capacities.</title>
        <authorList>
            <person name="Jia N."/>
            <person name="Wang J."/>
            <person name="Shi W."/>
            <person name="Du L."/>
            <person name="Sun Y."/>
            <person name="Zhan W."/>
            <person name="Jiang J."/>
            <person name="Wang Q."/>
            <person name="Zhang B."/>
            <person name="Ji P."/>
            <person name="Sakyi L.B."/>
            <person name="Cui X."/>
            <person name="Yuan T."/>
            <person name="Jiang B."/>
            <person name="Yang W."/>
            <person name="Lam T.T.-Y."/>
            <person name="Chang Q."/>
            <person name="Ding S."/>
            <person name="Wang X."/>
            <person name="Zhu J."/>
            <person name="Ruan X."/>
            <person name="Zhao L."/>
            <person name="Wei J."/>
            <person name="Que T."/>
            <person name="Du C."/>
            <person name="Cheng J."/>
            <person name="Dai P."/>
            <person name="Han X."/>
            <person name="Huang E."/>
            <person name="Gao Y."/>
            <person name="Liu J."/>
            <person name="Shao H."/>
            <person name="Ye R."/>
            <person name="Li L."/>
            <person name="Wei W."/>
            <person name="Wang X."/>
            <person name="Wang C."/>
            <person name="Yang T."/>
            <person name="Huo Q."/>
            <person name="Li W."/>
            <person name="Guo W."/>
            <person name="Chen H."/>
            <person name="Zhou L."/>
            <person name="Ni X."/>
            <person name="Tian J."/>
            <person name="Zhou Y."/>
            <person name="Sheng Y."/>
            <person name="Liu T."/>
            <person name="Pan Y."/>
            <person name="Xia L."/>
            <person name="Li J."/>
            <person name="Zhao F."/>
            <person name="Cao W."/>
        </authorList>
    </citation>
    <scope>NUCLEOTIDE SEQUENCE</scope>
    <source>
        <strain evidence="1">Hyas-2018</strain>
    </source>
</reference>
<gene>
    <name evidence="1" type="ORF">HPB50_001126</name>
</gene>
<organism evidence="1 2">
    <name type="scientific">Hyalomma asiaticum</name>
    <name type="common">Tick</name>
    <dbReference type="NCBI Taxonomy" id="266040"/>
    <lineage>
        <taxon>Eukaryota</taxon>
        <taxon>Metazoa</taxon>
        <taxon>Ecdysozoa</taxon>
        <taxon>Arthropoda</taxon>
        <taxon>Chelicerata</taxon>
        <taxon>Arachnida</taxon>
        <taxon>Acari</taxon>
        <taxon>Parasitiformes</taxon>
        <taxon>Ixodida</taxon>
        <taxon>Ixodoidea</taxon>
        <taxon>Ixodidae</taxon>
        <taxon>Hyalomminae</taxon>
        <taxon>Hyalomma</taxon>
    </lineage>
</organism>
<accession>A0ACB7RXK5</accession>
<comment type="caution">
    <text evidence="1">The sequence shown here is derived from an EMBL/GenBank/DDBJ whole genome shotgun (WGS) entry which is preliminary data.</text>
</comment>